<dbReference type="Gene3D" id="3.30.420.10">
    <property type="entry name" value="Ribonuclease H-like superfamily/Ribonuclease H"/>
    <property type="match status" value="1"/>
</dbReference>
<evidence type="ECO:0000259" key="2">
    <source>
        <dbReference type="PROSITE" id="PS50994"/>
    </source>
</evidence>
<dbReference type="PANTHER" id="PTHR37984:SF5">
    <property type="entry name" value="PROTEIN NYNRIN-LIKE"/>
    <property type="match status" value="1"/>
</dbReference>
<name>A0A564YJ46_HYMDI</name>
<feature type="region of interest" description="Disordered" evidence="1">
    <location>
        <begin position="49"/>
        <end position="72"/>
    </location>
</feature>
<keyword evidence="4" id="KW-1185">Reference proteome</keyword>
<dbReference type="GO" id="GO:0003676">
    <property type="term" value="F:nucleic acid binding"/>
    <property type="evidence" value="ECO:0007669"/>
    <property type="project" value="InterPro"/>
</dbReference>
<dbReference type="PANTHER" id="PTHR37984">
    <property type="entry name" value="PROTEIN CBG26694"/>
    <property type="match status" value="1"/>
</dbReference>
<sequence length="124" mass="13537">MLTSLVRDWSTGLSKTLVSDNGTQFMSVDFKEFRGQQSIEHIRIPSYYPQSNGQAERSVDTRKGGLQNAKGEGTMEEVLKNFLSKSASCVRRGIPGRGGNGVKVENGAQSDANKEDPGGREEIE</sequence>
<dbReference type="InterPro" id="IPR001584">
    <property type="entry name" value="Integrase_cat-core"/>
</dbReference>
<dbReference type="InterPro" id="IPR050951">
    <property type="entry name" value="Retrovirus_Pol_polyprotein"/>
</dbReference>
<dbReference type="InterPro" id="IPR012337">
    <property type="entry name" value="RNaseH-like_sf"/>
</dbReference>
<reference evidence="3 4" key="1">
    <citation type="submission" date="2019-07" db="EMBL/GenBank/DDBJ databases">
        <authorList>
            <person name="Jastrzebski P J."/>
            <person name="Paukszto L."/>
            <person name="Jastrzebski P J."/>
        </authorList>
    </citation>
    <scope>NUCLEOTIDE SEQUENCE [LARGE SCALE GENOMIC DNA]</scope>
    <source>
        <strain evidence="3 4">WMS-il1</strain>
    </source>
</reference>
<dbReference type="GO" id="GO:0015074">
    <property type="term" value="P:DNA integration"/>
    <property type="evidence" value="ECO:0007669"/>
    <property type="project" value="InterPro"/>
</dbReference>
<feature type="compositionally biased region" description="Basic and acidic residues" evidence="1">
    <location>
        <begin position="112"/>
        <end position="124"/>
    </location>
</feature>
<evidence type="ECO:0000313" key="4">
    <source>
        <dbReference type="Proteomes" id="UP000321570"/>
    </source>
</evidence>
<dbReference type="AlphaFoldDB" id="A0A564YJ46"/>
<dbReference type="InterPro" id="IPR036397">
    <property type="entry name" value="RNaseH_sf"/>
</dbReference>
<protein>
    <recommendedName>
        <fullName evidence="2">Integrase catalytic domain-containing protein</fullName>
    </recommendedName>
</protein>
<organism evidence="3 4">
    <name type="scientific">Hymenolepis diminuta</name>
    <name type="common">Rat tapeworm</name>
    <dbReference type="NCBI Taxonomy" id="6216"/>
    <lineage>
        <taxon>Eukaryota</taxon>
        <taxon>Metazoa</taxon>
        <taxon>Spiralia</taxon>
        <taxon>Lophotrochozoa</taxon>
        <taxon>Platyhelminthes</taxon>
        <taxon>Cestoda</taxon>
        <taxon>Eucestoda</taxon>
        <taxon>Cyclophyllidea</taxon>
        <taxon>Hymenolepididae</taxon>
        <taxon>Hymenolepis</taxon>
    </lineage>
</organism>
<gene>
    <name evidence="3" type="ORF">WMSIL1_LOCUS6979</name>
</gene>
<dbReference type="EMBL" id="CABIJS010000233">
    <property type="protein sequence ID" value="VUZ47337.1"/>
    <property type="molecule type" value="Genomic_DNA"/>
</dbReference>
<dbReference type="Proteomes" id="UP000321570">
    <property type="component" value="Unassembled WGS sequence"/>
</dbReference>
<dbReference type="SUPFAM" id="SSF53098">
    <property type="entry name" value="Ribonuclease H-like"/>
    <property type="match status" value="1"/>
</dbReference>
<proteinExistence type="predicted"/>
<feature type="domain" description="Integrase catalytic" evidence="2">
    <location>
        <begin position="1"/>
        <end position="63"/>
    </location>
</feature>
<dbReference type="PROSITE" id="PS50994">
    <property type="entry name" value="INTEGRASE"/>
    <property type="match status" value="1"/>
</dbReference>
<evidence type="ECO:0000256" key="1">
    <source>
        <dbReference type="SAM" id="MobiDB-lite"/>
    </source>
</evidence>
<accession>A0A564YJ46</accession>
<evidence type="ECO:0000313" key="3">
    <source>
        <dbReference type="EMBL" id="VUZ47337.1"/>
    </source>
</evidence>
<feature type="region of interest" description="Disordered" evidence="1">
    <location>
        <begin position="93"/>
        <end position="124"/>
    </location>
</feature>